<proteinExistence type="inferred from homology"/>
<evidence type="ECO:0000256" key="11">
    <source>
        <dbReference type="PROSITE-ProRule" id="PRU01360"/>
    </source>
</evidence>
<feature type="domain" description="TonB-dependent receptor plug" evidence="15">
    <location>
        <begin position="53"/>
        <end position="158"/>
    </location>
</feature>
<dbReference type="GO" id="GO:0006826">
    <property type="term" value="P:iron ion transport"/>
    <property type="evidence" value="ECO:0007669"/>
    <property type="project" value="UniProtKB-KW"/>
</dbReference>
<feature type="signal peptide" evidence="13">
    <location>
        <begin position="1"/>
        <end position="21"/>
    </location>
</feature>
<dbReference type="Gene3D" id="2.40.170.20">
    <property type="entry name" value="TonB-dependent receptor, beta-barrel domain"/>
    <property type="match status" value="1"/>
</dbReference>
<dbReference type="PANTHER" id="PTHR32552:SF81">
    <property type="entry name" value="TONB-DEPENDENT OUTER MEMBRANE RECEPTOR"/>
    <property type="match status" value="1"/>
</dbReference>
<keyword evidence="17" id="KW-1185">Reference proteome</keyword>
<evidence type="ECO:0000256" key="6">
    <source>
        <dbReference type="ARBA" id="ARBA00023004"/>
    </source>
</evidence>
<evidence type="ECO:0000313" key="16">
    <source>
        <dbReference type="EMBL" id="NML94942.1"/>
    </source>
</evidence>
<keyword evidence="10 11" id="KW-0998">Cell outer membrane</keyword>
<dbReference type="Proteomes" id="UP000583556">
    <property type="component" value="Unassembled WGS sequence"/>
</dbReference>
<evidence type="ECO:0000256" key="5">
    <source>
        <dbReference type="ARBA" id="ARBA00022692"/>
    </source>
</evidence>
<dbReference type="EMBL" id="JABBGM010000006">
    <property type="protein sequence ID" value="NML94942.1"/>
    <property type="molecule type" value="Genomic_DNA"/>
</dbReference>
<dbReference type="InterPro" id="IPR000531">
    <property type="entry name" value="Beta-barrel_TonB"/>
</dbReference>
<evidence type="ECO:0000256" key="2">
    <source>
        <dbReference type="ARBA" id="ARBA00022448"/>
    </source>
</evidence>
<evidence type="ECO:0000256" key="12">
    <source>
        <dbReference type="RuleBase" id="RU003357"/>
    </source>
</evidence>
<reference evidence="16 17" key="1">
    <citation type="submission" date="2020-04" db="EMBL/GenBank/DDBJ databases">
        <title>Novosphingobium sp. TW-4 isolated from soil.</title>
        <authorList>
            <person name="Dahal R.H."/>
            <person name="Chaudhary D.K."/>
        </authorList>
    </citation>
    <scope>NUCLEOTIDE SEQUENCE [LARGE SCALE GENOMIC DNA]</scope>
    <source>
        <strain evidence="16 17">TW-4</strain>
    </source>
</reference>
<keyword evidence="5 11" id="KW-0812">Transmembrane</keyword>
<dbReference type="InterPro" id="IPR036942">
    <property type="entry name" value="Beta-barrel_TonB_sf"/>
</dbReference>
<gene>
    <name evidence="16" type="ORF">HHL27_14805</name>
</gene>
<keyword evidence="7" id="KW-0406">Ion transport</keyword>
<keyword evidence="6" id="KW-0408">Iron</keyword>
<keyword evidence="9 11" id="KW-0472">Membrane</keyword>
<keyword evidence="3 11" id="KW-1134">Transmembrane beta strand</keyword>
<comment type="subcellular location">
    <subcellularLocation>
        <location evidence="1 11">Cell outer membrane</location>
        <topology evidence="1 11">Multi-pass membrane protein</topology>
    </subcellularLocation>
</comment>
<dbReference type="SUPFAM" id="SSF56935">
    <property type="entry name" value="Porins"/>
    <property type="match status" value="1"/>
</dbReference>
<organism evidence="16 17">
    <name type="scientific">Novosphingobium olei</name>
    <dbReference type="NCBI Taxonomy" id="2728851"/>
    <lineage>
        <taxon>Bacteria</taxon>
        <taxon>Pseudomonadati</taxon>
        <taxon>Pseudomonadota</taxon>
        <taxon>Alphaproteobacteria</taxon>
        <taxon>Sphingomonadales</taxon>
        <taxon>Sphingomonadaceae</taxon>
        <taxon>Novosphingobium</taxon>
    </lineage>
</organism>
<dbReference type="CDD" id="cd01347">
    <property type="entry name" value="ligand_gated_channel"/>
    <property type="match status" value="1"/>
</dbReference>
<evidence type="ECO:0000256" key="1">
    <source>
        <dbReference type="ARBA" id="ARBA00004571"/>
    </source>
</evidence>
<keyword evidence="16" id="KW-0675">Receptor</keyword>
<dbReference type="PROSITE" id="PS52016">
    <property type="entry name" value="TONB_DEPENDENT_REC_3"/>
    <property type="match status" value="1"/>
</dbReference>
<name>A0A7Y0GBS5_9SPHN</name>
<dbReference type="Pfam" id="PF00593">
    <property type="entry name" value="TonB_dep_Rec_b-barrel"/>
    <property type="match status" value="1"/>
</dbReference>
<feature type="chain" id="PRO_5030703203" evidence="13">
    <location>
        <begin position="22"/>
        <end position="748"/>
    </location>
</feature>
<feature type="domain" description="TonB-dependent receptor-like beta-barrel" evidence="14">
    <location>
        <begin position="252"/>
        <end position="715"/>
    </location>
</feature>
<evidence type="ECO:0000256" key="13">
    <source>
        <dbReference type="SAM" id="SignalP"/>
    </source>
</evidence>
<dbReference type="RefSeq" id="WP_169494214.1">
    <property type="nucleotide sequence ID" value="NZ_JABBGM010000006.1"/>
</dbReference>
<sequence>MKLIKTACLVSAIALSAPAYAQDAAQTTAQQSADAVPTGDIVVTATRQSTLLSKTPITLSAITGDGLKSSGITDARALTTAIPNLALTESGDAVRISIRGVTSTDTTEKGDPSAAFLLDGIYIARPADTLGSFYDVERVEVLRGPQGTLYGRNTTAGVINVIANRPVDAFHASVDASYGNLNTVDASAMVNVGLGNGLGIRAAANYQRQDPYYTVEGASSRLNPFRDVLSGRLSFGGETGNLKFVIRGDYTQTRGTGTNGNLVTLDRFFDPATVTPTNNPVYVNRSSDEQRLLTVNPTYRNWRNNKAYGIMGEFTYDFGPVQLTYLGSYRKTDRDDTRNLLLFSALNNPAFFFGHFKQDSHELRLAFGQGSPLHGQVGGYYFHEKSDLEFNLGAPLSSLVVAGATGFAFPQGPTVSRSKAVFGQVTYDLTSDLHVTGGVRYTNDFKSRNGATVVDFPTVASSFCGALRCTLNENIAKKTWNKTIWKVGVDYDAPGLGLFYANVSTGYKAGGFNDGCVTGSGVGCSLTADALYYNPENLTSYEVGAKLRFSNAFRLNASLFHYDYDKLQVSQVVTVPIPATLISNAAKAKVDGLELEATLQPGDNDRFDLGYTYTNSRYTNFTPNPVAYPSFNFNGALLDHAPKHVATAAWTHTIVLGDAGKLDLGVRSRLSSEYFILDLNNLSQFRQPAFTKTDATITYTAPNDRFYVQGFVKNIEDNITIAHAASGLGAGVTIEAPRTYGVRAGVKF</sequence>
<evidence type="ECO:0000256" key="8">
    <source>
        <dbReference type="ARBA" id="ARBA00023077"/>
    </source>
</evidence>
<comment type="similarity">
    <text evidence="11 12">Belongs to the TonB-dependent receptor family.</text>
</comment>
<dbReference type="InterPro" id="IPR012910">
    <property type="entry name" value="Plug_dom"/>
</dbReference>
<keyword evidence="2 11" id="KW-0813">Transport</keyword>
<evidence type="ECO:0000259" key="14">
    <source>
        <dbReference type="Pfam" id="PF00593"/>
    </source>
</evidence>
<keyword evidence="8 12" id="KW-0798">TonB box</keyword>
<evidence type="ECO:0000313" key="17">
    <source>
        <dbReference type="Proteomes" id="UP000583556"/>
    </source>
</evidence>
<evidence type="ECO:0000256" key="7">
    <source>
        <dbReference type="ARBA" id="ARBA00023065"/>
    </source>
</evidence>
<dbReference type="PANTHER" id="PTHR32552">
    <property type="entry name" value="FERRICHROME IRON RECEPTOR-RELATED"/>
    <property type="match status" value="1"/>
</dbReference>
<dbReference type="AlphaFoldDB" id="A0A7Y0GBS5"/>
<protein>
    <submittedName>
        <fullName evidence="16">TonB-dependent receptor</fullName>
    </submittedName>
</protein>
<dbReference type="Pfam" id="PF07715">
    <property type="entry name" value="Plug"/>
    <property type="match status" value="1"/>
</dbReference>
<evidence type="ECO:0000256" key="4">
    <source>
        <dbReference type="ARBA" id="ARBA00022496"/>
    </source>
</evidence>
<dbReference type="InterPro" id="IPR039426">
    <property type="entry name" value="TonB-dep_rcpt-like"/>
</dbReference>
<keyword evidence="13" id="KW-0732">Signal</keyword>
<accession>A0A7Y0GBS5</accession>
<evidence type="ECO:0000256" key="10">
    <source>
        <dbReference type="ARBA" id="ARBA00023237"/>
    </source>
</evidence>
<keyword evidence="4" id="KW-0410">Iron transport</keyword>
<dbReference type="GO" id="GO:0009279">
    <property type="term" value="C:cell outer membrane"/>
    <property type="evidence" value="ECO:0007669"/>
    <property type="project" value="UniProtKB-SubCell"/>
</dbReference>
<comment type="caution">
    <text evidence="16">The sequence shown here is derived from an EMBL/GenBank/DDBJ whole genome shotgun (WGS) entry which is preliminary data.</text>
</comment>
<evidence type="ECO:0000259" key="15">
    <source>
        <dbReference type="Pfam" id="PF07715"/>
    </source>
</evidence>
<evidence type="ECO:0000256" key="9">
    <source>
        <dbReference type="ARBA" id="ARBA00023136"/>
    </source>
</evidence>
<evidence type="ECO:0000256" key="3">
    <source>
        <dbReference type="ARBA" id="ARBA00022452"/>
    </source>
</evidence>